<feature type="transmembrane region" description="Helical" evidence="1">
    <location>
        <begin position="38"/>
        <end position="58"/>
    </location>
</feature>
<comment type="subcellular location">
    <subcellularLocation>
        <location evidence="1">Cell membrane</location>
        <topology evidence="1">Multi-pass membrane protein</topology>
    </subcellularLocation>
</comment>
<name>A0A366K2J7_CYTFI</name>
<comment type="caution">
    <text evidence="2">The sequence shown here is derived from an EMBL/GenBank/DDBJ whole genome shotgun (WGS) entry which is preliminary data.</text>
</comment>
<sequence length="274" mass="29917">MFFLDLMTGKIVFTSLFIILIHSIETLAYAVRLSGARVKLIASGLSLFSTIVIVSRMANMGQQPLLGSIIDTAPEQNFLVFVESQFRVLIGASTIGTIIGILLLPTFIAIFSRAIIRLADEEGSVPSLLKMGFNWKSAKRMVKHFKIPRISYLNGLKLSEIPKRLFIFNMFVTAIYTIGVLAALYASLLTTASSNTAVMASGLINGVATILLSIFVDPKISVMSDNVVHGKAKYSSLKGISIMMVTSRLIGTVLAQIMFIPGAYYIAWASKFFV</sequence>
<evidence type="ECO:0000256" key="1">
    <source>
        <dbReference type="HAMAP-Rule" id="MF_02077"/>
    </source>
</evidence>
<feature type="transmembrane region" description="Helical" evidence="1">
    <location>
        <begin position="88"/>
        <end position="111"/>
    </location>
</feature>
<dbReference type="HAMAP" id="MF_02077">
    <property type="entry name" value="Amj_flippase"/>
    <property type="match status" value="1"/>
</dbReference>
<comment type="similarity">
    <text evidence="1">Belongs to the Amj family.</text>
</comment>
<dbReference type="AlphaFoldDB" id="A0A366K2J7"/>
<keyword evidence="1" id="KW-1133">Transmembrane helix</keyword>
<feature type="transmembrane region" description="Helical" evidence="1">
    <location>
        <begin position="249"/>
        <end position="268"/>
    </location>
</feature>
<comment type="function">
    <text evidence="1">Involved in peptidoglycan biosynthesis. Transports lipid-linked peptidoglycan precursors from the inner to the outer leaflet of the cytoplasmic membrane.</text>
</comment>
<keyword evidence="1" id="KW-0573">Peptidoglycan synthesis</keyword>
<reference evidence="2 3" key="1">
    <citation type="submission" date="2018-06" db="EMBL/GenBank/DDBJ databases">
        <title>Freshwater and sediment microbial communities from various areas in North America, analyzing microbe dynamics in response to fracking.</title>
        <authorList>
            <person name="Lamendella R."/>
        </authorList>
    </citation>
    <scope>NUCLEOTIDE SEQUENCE [LARGE SCALE GENOMIC DNA]</scope>
    <source>
        <strain evidence="2 3">14_TX</strain>
    </source>
</reference>
<proteinExistence type="inferred from homology"/>
<keyword evidence="1" id="KW-1003">Cell membrane</keyword>
<feature type="transmembrane region" description="Helical" evidence="1">
    <location>
        <begin position="12"/>
        <end position="31"/>
    </location>
</feature>
<comment type="pathway">
    <text evidence="1">Cell wall biogenesis; peptidoglycan biosynthesis.</text>
</comment>
<dbReference type="Proteomes" id="UP000252731">
    <property type="component" value="Unassembled WGS sequence"/>
</dbReference>
<organism evidence="2 3">
    <name type="scientific">Cytobacillus firmus</name>
    <name type="common">Bacillus firmus</name>
    <dbReference type="NCBI Taxonomy" id="1399"/>
    <lineage>
        <taxon>Bacteria</taxon>
        <taxon>Bacillati</taxon>
        <taxon>Bacillota</taxon>
        <taxon>Bacilli</taxon>
        <taxon>Bacillales</taxon>
        <taxon>Bacillaceae</taxon>
        <taxon>Cytobacillus</taxon>
    </lineage>
</organism>
<dbReference type="GO" id="GO:0071555">
    <property type="term" value="P:cell wall organization"/>
    <property type="evidence" value="ECO:0007669"/>
    <property type="project" value="UniProtKB-KW"/>
</dbReference>
<keyword evidence="1" id="KW-0812">Transmembrane</keyword>
<keyword evidence="1" id="KW-0961">Cell wall biogenesis/degradation</keyword>
<dbReference type="UniPathway" id="UPA00219"/>
<dbReference type="GO" id="GO:0008360">
    <property type="term" value="P:regulation of cell shape"/>
    <property type="evidence" value="ECO:0007669"/>
    <property type="project" value="UniProtKB-KW"/>
</dbReference>
<dbReference type="GO" id="GO:0005886">
    <property type="term" value="C:plasma membrane"/>
    <property type="evidence" value="ECO:0007669"/>
    <property type="project" value="UniProtKB-SubCell"/>
</dbReference>
<dbReference type="Pfam" id="PF10997">
    <property type="entry name" value="Amj"/>
    <property type="match status" value="1"/>
</dbReference>
<dbReference type="InterPro" id="IPR021260">
    <property type="entry name" value="Amj"/>
</dbReference>
<keyword evidence="1" id="KW-0813">Transport</keyword>
<dbReference type="EMBL" id="QNSF01000002">
    <property type="protein sequence ID" value="RBP95904.1"/>
    <property type="molecule type" value="Genomic_DNA"/>
</dbReference>
<keyword evidence="1" id="KW-0472">Membrane</keyword>
<gene>
    <name evidence="1" type="primary">amj</name>
    <name evidence="2" type="ORF">DFO70_102229</name>
</gene>
<keyword evidence="3" id="KW-1185">Reference proteome</keyword>
<protein>
    <recommendedName>
        <fullName evidence="1">Lipid II flippase Amj</fullName>
    </recommendedName>
</protein>
<dbReference type="GO" id="GO:0009252">
    <property type="term" value="P:peptidoglycan biosynthetic process"/>
    <property type="evidence" value="ECO:0007669"/>
    <property type="project" value="UniProtKB-UniRule"/>
</dbReference>
<accession>A0A366K2J7</accession>
<feature type="transmembrane region" description="Helical" evidence="1">
    <location>
        <begin position="165"/>
        <end position="185"/>
    </location>
</feature>
<keyword evidence="1" id="KW-0133">Cell shape</keyword>
<feature type="transmembrane region" description="Helical" evidence="1">
    <location>
        <begin position="197"/>
        <end position="216"/>
    </location>
</feature>
<evidence type="ECO:0000313" key="3">
    <source>
        <dbReference type="Proteomes" id="UP000252731"/>
    </source>
</evidence>
<evidence type="ECO:0000313" key="2">
    <source>
        <dbReference type="EMBL" id="RBP95904.1"/>
    </source>
</evidence>
<dbReference type="GO" id="GO:0015648">
    <property type="term" value="F:lipid-linked peptidoglycan transporter activity"/>
    <property type="evidence" value="ECO:0007669"/>
    <property type="project" value="UniProtKB-UniRule"/>
</dbReference>